<feature type="compositionally biased region" description="Basic and acidic residues" evidence="1">
    <location>
        <begin position="35"/>
        <end position="49"/>
    </location>
</feature>
<feature type="compositionally biased region" description="Basic and acidic residues" evidence="1">
    <location>
        <begin position="1"/>
        <end position="12"/>
    </location>
</feature>
<feature type="region of interest" description="Disordered" evidence="1">
    <location>
        <begin position="1"/>
        <end position="68"/>
    </location>
</feature>
<proteinExistence type="predicted"/>
<evidence type="ECO:0000256" key="1">
    <source>
        <dbReference type="SAM" id="MobiDB-lite"/>
    </source>
</evidence>
<dbReference type="Proteomes" id="UP001221757">
    <property type="component" value="Unassembled WGS sequence"/>
</dbReference>
<dbReference type="EMBL" id="JARKIE010000031">
    <property type="protein sequence ID" value="KAJ7697235.1"/>
    <property type="molecule type" value="Genomic_DNA"/>
</dbReference>
<gene>
    <name evidence="2" type="ORF">B0H17DRAFT_1177716</name>
</gene>
<reference evidence="2" key="1">
    <citation type="submission" date="2023-03" db="EMBL/GenBank/DDBJ databases">
        <title>Massive genome expansion in bonnet fungi (Mycena s.s.) driven by repeated elements and novel gene families across ecological guilds.</title>
        <authorList>
            <consortium name="Lawrence Berkeley National Laboratory"/>
            <person name="Harder C.B."/>
            <person name="Miyauchi S."/>
            <person name="Viragh M."/>
            <person name="Kuo A."/>
            <person name="Thoen E."/>
            <person name="Andreopoulos B."/>
            <person name="Lu D."/>
            <person name="Skrede I."/>
            <person name="Drula E."/>
            <person name="Henrissat B."/>
            <person name="Morin E."/>
            <person name="Kohler A."/>
            <person name="Barry K."/>
            <person name="LaButti K."/>
            <person name="Morin E."/>
            <person name="Salamov A."/>
            <person name="Lipzen A."/>
            <person name="Mereny Z."/>
            <person name="Hegedus B."/>
            <person name="Baldrian P."/>
            <person name="Stursova M."/>
            <person name="Weitz H."/>
            <person name="Taylor A."/>
            <person name="Grigoriev I.V."/>
            <person name="Nagy L.G."/>
            <person name="Martin F."/>
            <person name="Kauserud H."/>
        </authorList>
    </citation>
    <scope>NUCLEOTIDE SEQUENCE</scope>
    <source>
        <strain evidence="2">CBHHK067</strain>
    </source>
</reference>
<protein>
    <submittedName>
        <fullName evidence="2">Uncharacterized protein</fullName>
    </submittedName>
</protein>
<evidence type="ECO:0000313" key="2">
    <source>
        <dbReference type="EMBL" id="KAJ7697235.1"/>
    </source>
</evidence>
<feature type="region of interest" description="Disordered" evidence="1">
    <location>
        <begin position="187"/>
        <end position="235"/>
    </location>
</feature>
<comment type="caution">
    <text evidence="2">The sequence shown here is derived from an EMBL/GenBank/DDBJ whole genome shotgun (WGS) entry which is preliminary data.</text>
</comment>
<keyword evidence="3" id="KW-1185">Reference proteome</keyword>
<organism evidence="2 3">
    <name type="scientific">Mycena rosella</name>
    <name type="common">Pink bonnet</name>
    <name type="synonym">Agaricus rosellus</name>
    <dbReference type="NCBI Taxonomy" id="1033263"/>
    <lineage>
        <taxon>Eukaryota</taxon>
        <taxon>Fungi</taxon>
        <taxon>Dikarya</taxon>
        <taxon>Basidiomycota</taxon>
        <taxon>Agaricomycotina</taxon>
        <taxon>Agaricomycetes</taxon>
        <taxon>Agaricomycetidae</taxon>
        <taxon>Agaricales</taxon>
        <taxon>Marasmiineae</taxon>
        <taxon>Mycenaceae</taxon>
        <taxon>Mycena</taxon>
    </lineage>
</organism>
<accession>A0AAD7DQD2</accession>
<dbReference type="AlphaFoldDB" id="A0AAD7DQD2"/>
<evidence type="ECO:0000313" key="3">
    <source>
        <dbReference type="Proteomes" id="UP001221757"/>
    </source>
</evidence>
<name>A0AAD7DQD2_MYCRO</name>
<sequence length="235" mass="25223">MSSPKLRTETRTAGEQSMSSEISNSGTLAVASAGVHRETQRHDEYEGHRPNHCWIQRPRTPKGKAGVRWGPGRYKGGTNMFHDALDAAHTASLFQGEETMRSGAWNEDAAKAEPDEPNPAPIAFGRHSELAGLVLASGPTLKDAGGYKKSAGRKRMSQCRRRITMFCNSKEDETGRANHRMRELGGGCSKPLGESGSAVVKGDGPSELGMERMTSPRTSGIRGGTMRGAELEGAS</sequence>
<feature type="compositionally biased region" description="Polar residues" evidence="1">
    <location>
        <begin position="13"/>
        <end position="27"/>
    </location>
</feature>